<gene>
    <name evidence="6" type="ORF">E4N74_04540</name>
</gene>
<accession>A0AAE9MRV1</accession>
<evidence type="ECO:0000313" key="6">
    <source>
        <dbReference type="EMBL" id="UTY33359.1"/>
    </source>
</evidence>
<dbReference type="InterPro" id="IPR002508">
    <property type="entry name" value="MurNAc-LAA_cat"/>
</dbReference>
<dbReference type="Pfam" id="PF01520">
    <property type="entry name" value="Amidase_3"/>
    <property type="match status" value="1"/>
</dbReference>
<dbReference type="GO" id="GO:0030288">
    <property type="term" value="C:outer membrane-bounded periplasmic space"/>
    <property type="evidence" value="ECO:0007669"/>
    <property type="project" value="TreeGrafter"/>
</dbReference>
<dbReference type="EMBL" id="CP038804">
    <property type="protein sequence ID" value="UTY33359.1"/>
    <property type="molecule type" value="Genomic_DNA"/>
</dbReference>
<protein>
    <recommendedName>
        <fullName evidence="2">N-acetylmuramoyl-L-alanine amidase</fullName>
        <ecNumber evidence="2">3.5.1.28</ecNumber>
    </recommendedName>
</protein>
<dbReference type="PANTHER" id="PTHR30404">
    <property type="entry name" value="N-ACETYLMURAMOYL-L-ALANINE AMIDASE"/>
    <property type="match status" value="1"/>
</dbReference>
<dbReference type="EC" id="3.5.1.28" evidence="2"/>
<feature type="chain" id="PRO_5042291539" description="N-acetylmuramoyl-L-alanine amidase" evidence="4">
    <location>
        <begin position="26"/>
        <end position="338"/>
    </location>
</feature>
<dbReference type="SMART" id="SM00646">
    <property type="entry name" value="Ami_3"/>
    <property type="match status" value="1"/>
</dbReference>
<name>A0AAE9MRV1_9SPIR</name>
<dbReference type="SUPFAM" id="SSF53187">
    <property type="entry name" value="Zn-dependent exopeptidases"/>
    <property type="match status" value="1"/>
</dbReference>
<evidence type="ECO:0000256" key="1">
    <source>
        <dbReference type="ARBA" id="ARBA00001561"/>
    </source>
</evidence>
<dbReference type="Proteomes" id="UP001058682">
    <property type="component" value="Chromosome"/>
</dbReference>
<dbReference type="InterPro" id="IPR036582">
    <property type="entry name" value="Mao_N_sf"/>
</dbReference>
<comment type="catalytic activity">
    <reaction evidence="1">
        <text>Hydrolyzes the link between N-acetylmuramoyl residues and L-amino acid residues in certain cell-wall glycopeptides.</text>
        <dbReference type="EC" id="3.5.1.28"/>
    </reaction>
</comment>
<sequence length="338" mass="38265">MKNSANKRAFFSIFLLIFLCLKAFSAGVSVTDAAERLDLDISWDPLSQELIFMKDSSQVSCKIGESLIIFDNKKADFIPPPYQKDGLTFISSEMYKELETFFSVPQKETKYRVGVILIDPGHGGRDPGCVGSYIENKKTIILNEKTVALNVSLDLYNMLKKAYPDKKILLTRDKDVYPTLEDRVKMANSVKLKKNESILYVSVHVNASLNSRAAGFEVWYLPAEYRREVVDKNTVPKEIHPILNSMMEEEFTMESILMAQNILDGLDAQIGKKSPNRGIRANQWFVVRNVKMPSVLVELGFISNKTEIKLLNSPDYLKKCSLGIYNGLSAFISNFENN</sequence>
<feature type="signal peptide" evidence="4">
    <location>
        <begin position="1"/>
        <end position="25"/>
    </location>
</feature>
<dbReference type="SUPFAM" id="SSF55383">
    <property type="entry name" value="Copper amine oxidase, domain N"/>
    <property type="match status" value="1"/>
</dbReference>
<proteinExistence type="predicted"/>
<dbReference type="RefSeq" id="WP_255819065.1">
    <property type="nucleotide sequence ID" value="NZ_CP038804.1"/>
</dbReference>
<evidence type="ECO:0000256" key="3">
    <source>
        <dbReference type="ARBA" id="ARBA00022801"/>
    </source>
</evidence>
<dbReference type="CDD" id="cd02696">
    <property type="entry name" value="MurNAc-LAA"/>
    <property type="match status" value="1"/>
</dbReference>
<dbReference type="Gene3D" id="3.30.457.10">
    <property type="entry name" value="Copper amine oxidase-like, N-terminal domain"/>
    <property type="match status" value="1"/>
</dbReference>
<dbReference type="PANTHER" id="PTHR30404:SF0">
    <property type="entry name" value="N-ACETYLMURAMOYL-L-ALANINE AMIDASE AMIC"/>
    <property type="match status" value="1"/>
</dbReference>
<dbReference type="GO" id="GO:0009253">
    <property type="term" value="P:peptidoglycan catabolic process"/>
    <property type="evidence" value="ECO:0007669"/>
    <property type="project" value="InterPro"/>
</dbReference>
<organism evidence="6 7">
    <name type="scientific">Treponema putidum</name>
    <dbReference type="NCBI Taxonomy" id="221027"/>
    <lineage>
        <taxon>Bacteria</taxon>
        <taxon>Pseudomonadati</taxon>
        <taxon>Spirochaetota</taxon>
        <taxon>Spirochaetia</taxon>
        <taxon>Spirochaetales</taxon>
        <taxon>Treponemataceae</taxon>
        <taxon>Treponema</taxon>
    </lineage>
</organism>
<dbReference type="InterPro" id="IPR012854">
    <property type="entry name" value="Cu_amine_oxidase-like_N"/>
</dbReference>
<evidence type="ECO:0000256" key="2">
    <source>
        <dbReference type="ARBA" id="ARBA00011901"/>
    </source>
</evidence>
<dbReference type="Gene3D" id="3.40.630.40">
    <property type="entry name" value="Zn-dependent exopeptidases"/>
    <property type="match status" value="1"/>
</dbReference>
<dbReference type="AlphaFoldDB" id="A0AAE9MRV1"/>
<keyword evidence="4" id="KW-0732">Signal</keyword>
<evidence type="ECO:0000256" key="4">
    <source>
        <dbReference type="SAM" id="SignalP"/>
    </source>
</evidence>
<keyword evidence="3" id="KW-0378">Hydrolase</keyword>
<feature type="domain" description="MurNAc-LAA" evidence="5">
    <location>
        <begin position="184"/>
        <end position="329"/>
    </location>
</feature>
<evidence type="ECO:0000313" key="7">
    <source>
        <dbReference type="Proteomes" id="UP001058682"/>
    </source>
</evidence>
<dbReference type="GO" id="GO:0008745">
    <property type="term" value="F:N-acetylmuramoyl-L-alanine amidase activity"/>
    <property type="evidence" value="ECO:0007669"/>
    <property type="project" value="UniProtKB-EC"/>
</dbReference>
<evidence type="ECO:0000259" key="5">
    <source>
        <dbReference type="SMART" id="SM00646"/>
    </source>
</evidence>
<reference evidence="6" key="1">
    <citation type="submission" date="2019-04" db="EMBL/GenBank/DDBJ databases">
        <title>Whole genome sequencing of oral phylogroup 2 treponemes.</title>
        <authorList>
            <person name="Chan Y."/>
            <person name="Zeng H.H."/>
            <person name="Yu X.L."/>
            <person name="Leung W.K."/>
            <person name="Watt R.M."/>
        </authorList>
    </citation>
    <scope>NUCLEOTIDE SEQUENCE</scope>
    <source>
        <strain evidence="6">OMZ 835</strain>
    </source>
</reference>
<dbReference type="InterPro" id="IPR050695">
    <property type="entry name" value="N-acetylmuramoyl_amidase_3"/>
</dbReference>
<dbReference type="Pfam" id="PF07833">
    <property type="entry name" value="Cu_amine_oxidN1"/>
    <property type="match status" value="1"/>
</dbReference>